<evidence type="ECO:0000256" key="5">
    <source>
        <dbReference type="ARBA" id="ARBA00022603"/>
    </source>
</evidence>
<dbReference type="PANTHER" id="PTHR30027:SF3">
    <property type="entry name" value="16S RRNA (URACIL(1498)-N(3))-METHYLTRANSFERASE"/>
    <property type="match status" value="1"/>
</dbReference>
<organism evidence="12 13">
    <name type="scientific">Gilvimarinus gilvus</name>
    <dbReference type="NCBI Taxonomy" id="3058038"/>
    <lineage>
        <taxon>Bacteria</taxon>
        <taxon>Pseudomonadati</taxon>
        <taxon>Pseudomonadota</taxon>
        <taxon>Gammaproteobacteria</taxon>
        <taxon>Cellvibrionales</taxon>
        <taxon>Cellvibrionaceae</taxon>
        <taxon>Gilvimarinus</taxon>
    </lineage>
</organism>
<dbReference type="SUPFAM" id="SSF75217">
    <property type="entry name" value="alpha/beta knot"/>
    <property type="match status" value="1"/>
</dbReference>
<evidence type="ECO:0000256" key="8">
    <source>
        <dbReference type="ARBA" id="ARBA00025699"/>
    </source>
</evidence>
<dbReference type="Pfam" id="PF04452">
    <property type="entry name" value="Methyltrans_RNA"/>
    <property type="match status" value="1"/>
</dbReference>
<keyword evidence="4 10" id="KW-0698">rRNA processing</keyword>
<accession>A0ABU4RW26</accession>
<evidence type="ECO:0000256" key="7">
    <source>
        <dbReference type="ARBA" id="ARBA00022691"/>
    </source>
</evidence>
<sequence length="250" mass="27578">MNLILLSDNDFTGHNLAVLRDERRVKHILGVHRADVGDTLKVGLVNDKVGEGTITAIKDCSVTLSVALTSPPPIPSNVRLILALPRPPMLKRILQTISTLGIKELVLLQSSRVDKSYWQTPQLNELKIREELILGLEQARDTVLPQISFAKRFRPFVEDSLIDFVGTEQGFVAHPYARQSSPHNIEAPCVIAIGPEGGFLDKEVDEFSRRGFTGISLGERILRVETAVTYLLGRFSNNVTNSSMATAGLK</sequence>
<comment type="catalytic activity">
    <reaction evidence="9 10">
        <text>uridine(1498) in 16S rRNA + S-adenosyl-L-methionine = N(3)-methyluridine(1498) in 16S rRNA + S-adenosyl-L-homocysteine + H(+)</text>
        <dbReference type="Rhea" id="RHEA:42920"/>
        <dbReference type="Rhea" id="RHEA-COMP:10283"/>
        <dbReference type="Rhea" id="RHEA-COMP:10284"/>
        <dbReference type="ChEBI" id="CHEBI:15378"/>
        <dbReference type="ChEBI" id="CHEBI:57856"/>
        <dbReference type="ChEBI" id="CHEBI:59789"/>
        <dbReference type="ChEBI" id="CHEBI:65315"/>
        <dbReference type="ChEBI" id="CHEBI:74502"/>
        <dbReference type="EC" id="2.1.1.193"/>
    </reaction>
</comment>
<dbReference type="InterPro" id="IPR029028">
    <property type="entry name" value="Alpha/beta_knot_MTases"/>
</dbReference>
<comment type="similarity">
    <text evidence="2 10">Belongs to the RNA methyltransferase RsmE family.</text>
</comment>
<evidence type="ECO:0000313" key="12">
    <source>
        <dbReference type="EMBL" id="MDX6848466.1"/>
    </source>
</evidence>
<dbReference type="RefSeq" id="WP_302721307.1">
    <property type="nucleotide sequence ID" value="NZ_JAULRU010000264.1"/>
</dbReference>
<protein>
    <recommendedName>
        <fullName evidence="10">Ribosomal RNA small subunit methyltransferase E</fullName>
        <ecNumber evidence="10">2.1.1.193</ecNumber>
    </recommendedName>
</protein>
<evidence type="ECO:0000256" key="10">
    <source>
        <dbReference type="PIRNR" id="PIRNR015601"/>
    </source>
</evidence>
<dbReference type="CDD" id="cd18084">
    <property type="entry name" value="RsmE-like"/>
    <property type="match status" value="1"/>
</dbReference>
<dbReference type="PIRSF" id="PIRSF015601">
    <property type="entry name" value="MTase_slr0722"/>
    <property type="match status" value="1"/>
</dbReference>
<dbReference type="InterPro" id="IPR006700">
    <property type="entry name" value="RsmE"/>
</dbReference>
<reference evidence="12 13" key="1">
    <citation type="submission" date="2023-11" db="EMBL/GenBank/DDBJ databases">
        <title>Gilvimarinus fulvus sp. nov., isolated from the surface of Kelp.</title>
        <authorList>
            <person name="Sun Y.Y."/>
            <person name="Gong Y."/>
            <person name="Du Z.J."/>
        </authorList>
    </citation>
    <scope>NUCLEOTIDE SEQUENCE [LARGE SCALE GENOMIC DNA]</scope>
    <source>
        <strain evidence="12 13">SDUM040013</strain>
    </source>
</reference>
<dbReference type="InterPro" id="IPR046886">
    <property type="entry name" value="RsmE_MTase_dom"/>
</dbReference>
<keyword evidence="7 10" id="KW-0949">S-adenosyl-L-methionine</keyword>
<evidence type="ECO:0000256" key="2">
    <source>
        <dbReference type="ARBA" id="ARBA00005528"/>
    </source>
</evidence>
<dbReference type="GO" id="GO:0008168">
    <property type="term" value="F:methyltransferase activity"/>
    <property type="evidence" value="ECO:0007669"/>
    <property type="project" value="UniProtKB-KW"/>
</dbReference>
<dbReference type="InterPro" id="IPR029026">
    <property type="entry name" value="tRNA_m1G_MTases_N"/>
</dbReference>
<dbReference type="NCBIfam" id="NF008700">
    <property type="entry name" value="PRK11713.5-4"/>
    <property type="match status" value="1"/>
</dbReference>
<evidence type="ECO:0000259" key="11">
    <source>
        <dbReference type="Pfam" id="PF04452"/>
    </source>
</evidence>
<keyword evidence="3 10" id="KW-0963">Cytoplasm</keyword>
<evidence type="ECO:0000313" key="13">
    <source>
        <dbReference type="Proteomes" id="UP001273505"/>
    </source>
</evidence>
<comment type="subcellular location">
    <subcellularLocation>
        <location evidence="1 10">Cytoplasm</location>
    </subcellularLocation>
</comment>
<keyword evidence="13" id="KW-1185">Reference proteome</keyword>
<dbReference type="GO" id="GO:0032259">
    <property type="term" value="P:methylation"/>
    <property type="evidence" value="ECO:0007669"/>
    <property type="project" value="UniProtKB-KW"/>
</dbReference>
<keyword evidence="5 10" id="KW-0489">Methyltransferase</keyword>
<dbReference type="EMBL" id="JAXAFO010000004">
    <property type="protein sequence ID" value="MDX6848466.1"/>
    <property type="molecule type" value="Genomic_DNA"/>
</dbReference>
<comment type="function">
    <text evidence="8 10">Specifically methylates the N3 position of the uracil ring of uridine 1498 (m3U1498) in 16S rRNA. Acts on the fully assembled 30S ribosomal subunit.</text>
</comment>
<gene>
    <name evidence="12" type="ORF">SCD92_03785</name>
</gene>
<dbReference type="PANTHER" id="PTHR30027">
    <property type="entry name" value="RIBOSOMAL RNA SMALL SUBUNIT METHYLTRANSFERASE E"/>
    <property type="match status" value="1"/>
</dbReference>
<dbReference type="Proteomes" id="UP001273505">
    <property type="component" value="Unassembled WGS sequence"/>
</dbReference>
<evidence type="ECO:0000256" key="4">
    <source>
        <dbReference type="ARBA" id="ARBA00022552"/>
    </source>
</evidence>
<proteinExistence type="inferred from homology"/>
<name>A0ABU4RW26_9GAMM</name>
<evidence type="ECO:0000256" key="1">
    <source>
        <dbReference type="ARBA" id="ARBA00004496"/>
    </source>
</evidence>
<dbReference type="Gene3D" id="3.40.1280.10">
    <property type="match status" value="1"/>
</dbReference>
<evidence type="ECO:0000256" key="9">
    <source>
        <dbReference type="ARBA" id="ARBA00047944"/>
    </source>
</evidence>
<evidence type="ECO:0000256" key="6">
    <source>
        <dbReference type="ARBA" id="ARBA00022679"/>
    </source>
</evidence>
<dbReference type="EC" id="2.1.1.193" evidence="10"/>
<dbReference type="NCBIfam" id="TIGR00046">
    <property type="entry name" value="RsmE family RNA methyltransferase"/>
    <property type="match status" value="1"/>
</dbReference>
<comment type="caution">
    <text evidence="12">The sequence shown here is derived from an EMBL/GenBank/DDBJ whole genome shotgun (WGS) entry which is preliminary data.</text>
</comment>
<feature type="domain" description="Ribosomal RNA small subunit methyltransferase E methyltransferase" evidence="11">
    <location>
        <begin position="74"/>
        <end position="234"/>
    </location>
</feature>
<keyword evidence="6 10" id="KW-0808">Transferase</keyword>
<evidence type="ECO:0000256" key="3">
    <source>
        <dbReference type="ARBA" id="ARBA00022490"/>
    </source>
</evidence>